<dbReference type="Gene3D" id="3.50.50.60">
    <property type="entry name" value="FAD/NAD(P)-binding domain"/>
    <property type="match status" value="1"/>
</dbReference>
<name>A0A8S3YTF6_9EUPU</name>
<dbReference type="OrthoDB" id="2019015at2759"/>
<protein>
    <submittedName>
        <fullName evidence="1">Uncharacterized protein</fullName>
    </submittedName>
</protein>
<proteinExistence type="predicted"/>
<reference evidence="1" key="1">
    <citation type="submission" date="2021-04" db="EMBL/GenBank/DDBJ databases">
        <authorList>
            <consortium name="Molecular Ecology Group"/>
        </authorList>
    </citation>
    <scope>NUCLEOTIDE SEQUENCE</scope>
</reference>
<dbReference type="Gene3D" id="1.10.405.20">
    <property type="match status" value="1"/>
</dbReference>
<evidence type="ECO:0000313" key="1">
    <source>
        <dbReference type="EMBL" id="CAG5120407.1"/>
    </source>
</evidence>
<dbReference type="AlphaFoldDB" id="A0A8S3YTF6"/>
<organism evidence="1 2">
    <name type="scientific">Candidula unifasciata</name>
    <dbReference type="NCBI Taxonomy" id="100452"/>
    <lineage>
        <taxon>Eukaryota</taxon>
        <taxon>Metazoa</taxon>
        <taxon>Spiralia</taxon>
        <taxon>Lophotrochozoa</taxon>
        <taxon>Mollusca</taxon>
        <taxon>Gastropoda</taxon>
        <taxon>Heterobranchia</taxon>
        <taxon>Euthyneura</taxon>
        <taxon>Panpulmonata</taxon>
        <taxon>Eupulmonata</taxon>
        <taxon>Stylommatophora</taxon>
        <taxon>Helicina</taxon>
        <taxon>Helicoidea</taxon>
        <taxon>Geomitridae</taxon>
        <taxon>Candidula</taxon>
    </lineage>
</organism>
<evidence type="ECO:0000313" key="2">
    <source>
        <dbReference type="Proteomes" id="UP000678393"/>
    </source>
</evidence>
<dbReference type="PANTHER" id="PTHR42923:SF20">
    <property type="entry name" value="FLAVIN-CONTAINING AMINE OXIDASEDEHYDROGENASE"/>
    <property type="match status" value="1"/>
</dbReference>
<dbReference type="GO" id="GO:0016491">
    <property type="term" value="F:oxidoreductase activity"/>
    <property type="evidence" value="ECO:0007669"/>
    <property type="project" value="TreeGrafter"/>
</dbReference>
<dbReference type="Proteomes" id="UP000678393">
    <property type="component" value="Unassembled WGS sequence"/>
</dbReference>
<dbReference type="PANTHER" id="PTHR42923">
    <property type="entry name" value="PROTOPORPHYRINOGEN OXIDASE"/>
    <property type="match status" value="1"/>
</dbReference>
<dbReference type="SUPFAM" id="SSF51905">
    <property type="entry name" value="FAD/NAD(P)-binding domain"/>
    <property type="match status" value="1"/>
</dbReference>
<dbReference type="InterPro" id="IPR050464">
    <property type="entry name" value="Zeta_carotene_desat/Oxidored"/>
</dbReference>
<sequence>MSIFTKRPARVLIVGSGASGIAAAYALGKCPDRFDVHVWEKSALPGGVASSVRIEGPGNLFINDGVQGGTRSYRNVLNLMTEFGFVGSPVYLKISFGKGPTAWSNYKKTQLTDTHKDEIKKFDRTLRIINKFECVFVFVPISKVMQWFGHSDEFCNQMVLPLVALFFATGNQTPNVSSAVIARVFLDDKLRMFDYDPERLLSQMPEMFIFPNLCEMYQTIVKKIACTFHGERTVEFVNREQGKVFVTDDKGCQEEFDEIIFSCTAETVLAVLRNPTFMERKVLGNIEYYNDVTITHEDEEYMAKHYELNTNVDQYFIRSDPDDPTKLEMSFNLSNYQPQLKGCGRNIYQTIFLNDAAKSAWTINEINTNKIRLEKWWRKFSHSWRHFAFTVPFMRYIQGTKHTWYCGTYTLIGTHEVAVISGLTAAYRLGAKYPFPQDDLAKMQFEDHLLLCHGKTARFGCNKDTVVSICMAPLMRIFLVTALCLQFFVRCFRKD</sequence>
<dbReference type="EMBL" id="CAJHNH020000891">
    <property type="protein sequence ID" value="CAG5120407.1"/>
    <property type="molecule type" value="Genomic_DNA"/>
</dbReference>
<dbReference type="Gene3D" id="3.30.70.1990">
    <property type="match status" value="1"/>
</dbReference>
<comment type="caution">
    <text evidence="1">The sequence shown here is derived from an EMBL/GenBank/DDBJ whole genome shotgun (WGS) entry which is preliminary data.</text>
</comment>
<keyword evidence="2" id="KW-1185">Reference proteome</keyword>
<accession>A0A8S3YTF6</accession>
<dbReference type="InterPro" id="IPR036188">
    <property type="entry name" value="FAD/NAD-bd_sf"/>
</dbReference>
<dbReference type="Pfam" id="PF13450">
    <property type="entry name" value="NAD_binding_8"/>
    <property type="match status" value="1"/>
</dbReference>
<gene>
    <name evidence="1" type="ORF">CUNI_LOCUS5965</name>
</gene>